<gene>
    <name evidence="6" type="ORF">B9Y64_19010</name>
    <name evidence="4" type="ORF">D7Y33_19960</name>
    <name evidence="7" type="ORF">GPNADHDJ_00240</name>
    <name evidence="5" type="ORF">I5U67_05160</name>
    <name evidence="3" type="ORF">SmaCSM2_10795</name>
</gene>
<reference evidence="6 8" key="1">
    <citation type="journal article" date="2017" name="Front. Microbiol.">
        <title>Double-Face Meets the Bacterial World: The Opportunistic Pathogen Stenotrophomonas maltophilia.</title>
        <authorList>
            <person name="Lira F."/>
            <person name="Berg G."/>
            <person name="Martinez J.L."/>
        </authorList>
    </citation>
    <scope>NUCLEOTIDE SEQUENCE [LARGE SCALE GENOMIC DNA]</scope>
    <source>
        <strain evidence="6 8">EA1</strain>
    </source>
</reference>
<dbReference type="InterPro" id="IPR036163">
    <property type="entry name" value="HMA_dom_sf"/>
</dbReference>
<dbReference type="Proteomes" id="UP000230167">
    <property type="component" value="Unassembled WGS sequence"/>
</dbReference>
<dbReference type="CDD" id="cd00371">
    <property type="entry name" value="HMA"/>
    <property type="match status" value="1"/>
</dbReference>
<dbReference type="Pfam" id="PF00403">
    <property type="entry name" value="HMA"/>
    <property type="match status" value="1"/>
</dbReference>
<evidence type="ECO:0000313" key="4">
    <source>
        <dbReference type="EMBL" id="MBA0313252.1"/>
    </source>
</evidence>
<keyword evidence="1" id="KW-0479">Metal-binding</keyword>
<dbReference type="Gene3D" id="3.30.70.100">
    <property type="match status" value="1"/>
</dbReference>
<evidence type="ECO:0000313" key="6">
    <source>
        <dbReference type="EMBL" id="PJL24653.1"/>
    </source>
</evidence>
<name>A0A246HWB2_STEMA</name>
<dbReference type="InterPro" id="IPR006121">
    <property type="entry name" value="HMA_dom"/>
</dbReference>
<dbReference type="EMBL" id="JADUNP010000007">
    <property type="protein sequence ID" value="MBH1651559.1"/>
    <property type="molecule type" value="Genomic_DNA"/>
</dbReference>
<dbReference type="AlphaFoldDB" id="A0A246HWB2"/>
<dbReference type="EMBL" id="CP025298">
    <property type="protein sequence ID" value="AUI07645.1"/>
    <property type="molecule type" value="Genomic_DNA"/>
</dbReference>
<reference evidence="7 10" key="5">
    <citation type="submission" date="2020-08" db="EMBL/GenBank/DDBJ databases">
        <title>Phenotypic and transcriptomic analysis of seven clinical Stenotrophomonas maltophilia isolates identify a small set of shared and commonly regulated genes involved in biofilm lifestyle.</title>
        <authorList>
            <person name="Alio I."/>
            <person name="Gudzuhn M."/>
            <person name="Streit W."/>
        </authorList>
    </citation>
    <scope>NUCLEOTIDE SEQUENCE [LARGE SCALE GENOMIC DNA]</scope>
    <source>
        <strain evidence="7 10">UHH_SKK55</strain>
    </source>
</reference>
<dbReference type="PROSITE" id="PS50846">
    <property type="entry name" value="HMA_2"/>
    <property type="match status" value="1"/>
</dbReference>
<reference evidence="3 9" key="2">
    <citation type="submission" date="2017-12" db="EMBL/GenBank/DDBJ databases">
        <title>Complete Genome Sequence of Stenotrophomonas maltophilia CSM2.</title>
        <authorList>
            <person name="Castro-Jaimes S."/>
            <person name="Lopez-Leal G."/>
            <person name="Barberena Jonas C."/>
            <person name="Bustos P."/>
            <person name="Perez-Oseguera A."/>
            <person name="Cevallos M.A."/>
        </authorList>
    </citation>
    <scope>NUCLEOTIDE SEQUENCE [LARGE SCALE GENOMIC DNA]</scope>
    <source>
        <strain evidence="3 9">CSM2</strain>
    </source>
</reference>
<evidence type="ECO:0000256" key="1">
    <source>
        <dbReference type="ARBA" id="ARBA00022723"/>
    </source>
</evidence>
<dbReference type="Proteomes" id="UP000822271">
    <property type="component" value="Unassembled WGS sequence"/>
</dbReference>
<evidence type="ECO:0000313" key="5">
    <source>
        <dbReference type="EMBL" id="MBH1651559.1"/>
    </source>
</evidence>
<proteinExistence type="predicted"/>
<evidence type="ECO:0000313" key="7">
    <source>
        <dbReference type="EMBL" id="QNG76074.1"/>
    </source>
</evidence>
<reference evidence="4" key="4">
    <citation type="journal article" date="2020" name="Front. Microbiol.">
        <title>Genetic Variants of the DSF Quorum Sensing System in Stenotrophomonas maltophilia Influence Virulence and Resistance Phenotypes Among Genotypically Diverse Clinical Isolates.</title>
        <authorList>
            <person name="Yero D."/>
            <person name="Huedo P."/>
            <person name="Conchillo-Sole O."/>
            <person name="Martinez-Servat S."/>
            <person name="Mamat U."/>
            <person name="Coves X."/>
            <person name="Llanas F."/>
            <person name="Roca I."/>
            <person name="Vila J."/>
            <person name="Schaible U.E."/>
            <person name="Daura X."/>
            <person name="Gibert I."/>
        </authorList>
    </citation>
    <scope>NUCLEOTIDE SEQUENCE</scope>
    <source>
        <strain evidence="4">OG156</strain>
    </source>
</reference>
<reference evidence="5" key="6">
    <citation type="submission" date="2020-11" db="EMBL/GenBank/DDBJ databases">
        <title>Enhanced detection system for hospital associated transmission using whole genome sequencing surveillance.</title>
        <authorList>
            <person name="Harrison L.H."/>
            <person name="Van Tyne D."/>
            <person name="Marsh J.W."/>
            <person name="Griffith M.P."/>
            <person name="Snyder D.J."/>
            <person name="Cooper V.S."/>
            <person name="Mustapha M."/>
        </authorList>
    </citation>
    <scope>NUCLEOTIDE SEQUENCE</scope>
    <source>
        <strain evidence="5">STEN00091</strain>
    </source>
</reference>
<dbReference type="SUPFAM" id="SSF55008">
    <property type="entry name" value="HMA, heavy metal-associated domain"/>
    <property type="match status" value="1"/>
</dbReference>
<dbReference type="Proteomes" id="UP000515598">
    <property type="component" value="Chromosome"/>
</dbReference>
<evidence type="ECO:0000313" key="8">
    <source>
        <dbReference type="Proteomes" id="UP000230167"/>
    </source>
</evidence>
<evidence type="ECO:0000313" key="10">
    <source>
        <dbReference type="Proteomes" id="UP000515598"/>
    </source>
</evidence>
<dbReference type="OrthoDB" id="9814359at2"/>
<reference evidence="4" key="3">
    <citation type="submission" date="2018-09" db="EMBL/GenBank/DDBJ databases">
        <authorList>
            <person name="Groschel M."/>
            <person name="Kohl T."/>
            <person name="Conchillo-Sole O."/>
            <person name="Mamat U."/>
            <person name="Yero D."/>
            <person name="Niemann S."/>
            <person name="Daura X."/>
            <person name="Gibert I."/>
        </authorList>
    </citation>
    <scope>NUCLEOTIDE SEQUENCE</scope>
    <source>
        <strain evidence="4">OG156</strain>
    </source>
</reference>
<dbReference type="GO" id="GO:0046872">
    <property type="term" value="F:metal ion binding"/>
    <property type="evidence" value="ECO:0007669"/>
    <property type="project" value="UniProtKB-KW"/>
</dbReference>
<accession>A0A246HWB2</accession>
<organism evidence="4 11">
    <name type="scientific">Stenotrophomonas maltophilia</name>
    <name type="common">Pseudomonas maltophilia</name>
    <name type="synonym">Xanthomonas maltophilia</name>
    <dbReference type="NCBI Taxonomy" id="40324"/>
    <lineage>
        <taxon>Bacteria</taxon>
        <taxon>Pseudomonadati</taxon>
        <taxon>Pseudomonadota</taxon>
        <taxon>Gammaproteobacteria</taxon>
        <taxon>Lysobacterales</taxon>
        <taxon>Lysobacteraceae</taxon>
        <taxon>Stenotrophomonas</taxon>
        <taxon>Stenotrophomonas maltophilia group</taxon>
    </lineage>
</organism>
<protein>
    <submittedName>
        <fullName evidence="4">Copper chaperone</fullName>
    </submittedName>
    <submittedName>
        <fullName evidence="5">Heavy-metal-associated domain-containing protein</fullName>
    </submittedName>
</protein>
<dbReference type="EMBL" id="CP060025">
    <property type="protein sequence ID" value="QNG76074.1"/>
    <property type="molecule type" value="Genomic_DNA"/>
</dbReference>
<dbReference type="Proteomes" id="UP000234414">
    <property type="component" value="Chromosome"/>
</dbReference>
<dbReference type="EMBL" id="NEQV01000007">
    <property type="protein sequence ID" value="PJL24653.1"/>
    <property type="molecule type" value="Genomic_DNA"/>
</dbReference>
<evidence type="ECO:0000313" key="11">
    <source>
        <dbReference type="Proteomes" id="UP000822271"/>
    </source>
</evidence>
<dbReference type="PROSITE" id="PS01047">
    <property type="entry name" value="HMA_1"/>
    <property type="match status" value="1"/>
</dbReference>
<evidence type="ECO:0000313" key="9">
    <source>
        <dbReference type="Proteomes" id="UP000234414"/>
    </source>
</evidence>
<feature type="domain" description="HMA" evidence="2">
    <location>
        <begin position="1"/>
        <end position="62"/>
    </location>
</feature>
<dbReference type="InterPro" id="IPR017969">
    <property type="entry name" value="Heavy-metal-associated_CS"/>
</dbReference>
<dbReference type="EMBL" id="RAUE01000034">
    <property type="protein sequence ID" value="MBA0313252.1"/>
    <property type="molecule type" value="Genomic_DNA"/>
</dbReference>
<evidence type="ECO:0000313" key="3">
    <source>
        <dbReference type="EMBL" id="AUI07645.1"/>
    </source>
</evidence>
<dbReference type="RefSeq" id="WP_021201833.1">
    <property type="nucleotide sequence ID" value="NZ_CBCPIZ010000003.1"/>
</dbReference>
<sequence length="87" mass="8840">MNLVVEGMTCGHCVRTVTQAIQALDPHAQVDVDLGSGVVKIEGLLAVEQAVEAIQRQGYVIAAVLPSEAGTPAAPAVASSCCGGCHR</sequence>
<dbReference type="Proteomes" id="UP000625930">
    <property type="component" value="Unassembled WGS sequence"/>
</dbReference>
<evidence type="ECO:0000259" key="2">
    <source>
        <dbReference type="PROSITE" id="PS50846"/>
    </source>
</evidence>